<proteinExistence type="predicted"/>
<evidence type="ECO:0000313" key="2">
    <source>
        <dbReference type="EMBL" id="MBP1292572.1"/>
    </source>
</evidence>
<organism evidence="2 4">
    <name type="scientific">Bradyrhizobium elkanii</name>
    <dbReference type="NCBI Taxonomy" id="29448"/>
    <lineage>
        <taxon>Bacteria</taxon>
        <taxon>Pseudomonadati</taxon>
        <taxon>Pseudomonadota</taxon>
        <taxon>Alphaproteobacteria</taxon>
        <taxon>Hyphomicrobiales</taxon>
        <taxon>Nitrobacteraceae</taxon>
        <taxon>Bradyrhizobium</taxon>
    </lineage>
</organism>
<name>A0A4Q4KDW4_BRAEL</name>
<keyword evidence="5" id="KW-1185">Reference proteome</keyword>
<comment type="caution">
    <text evidence="2">The sequence shown here is derived from an EMBL/GenBank/DDBJ whole genome shotgun (WGS) entry which is preliminary data.</text>
</comment>
<protein>
    <submittedName>
        <fullName evidence="2">Uncharacterized protein</fullName>
    </submittedName>
</protein>
<dbReference type="EMBL" id="JAFICZ010000001">
    <property type="protein sequence ID" value="MBP1292572.1"/>
    <property type="molecule type" value="Genomic_DNA"/>
</dbReference>
<evidence type="ECO:0000313" key="5">
    <source>
        <dbReference type="Proteomes" id="UP001565471"/>
    </source>
</evidence>
<feature type="signal peptide" evidence="1">
    <location>
        <begin position="1"/>
        <end position="21"/>
    </location>
</feature>
<dbReference type="EMBL" id="JBGBZA010000002">
    <property type="protein sequence ID" value="MEY9321999.1"/>
    <property type="molecule type" value="Genomic_DNA"/>
</dbReference>
<dbReference type="Proteomes" id="UP001565471">
    <property type="component" value="Unassembled WGS sequence"/>
</dbReference>
<evidence type="ECO:0000313" key="4">
    <source>
        <dbReference type="Proteomes" id="UP000673383"/>
    </source>
</evidence>
<accession>A0A4Q4KDW4</accession>
<dbReference type="RefSeq" id="WP_016841907.1">
    <property type="nucleotide sequence ID" value="NZ_BJNL01000066.1"/>
</dbReference>
<gene>
    <name evidence="3" type="ORF">ABIF29_008798</name>
    <name evidence="2" type="ORF">JOH49_002325</name>
</gene>
<reference evidence="2" key="1">
    <citation type="submission" date="2021-02" db="EMBL/GenBank/DDBJ databases">
        <title>Genomic Encyclopedia of Type Strains, Phase IV (KMG-V): Genome sequencing to study the core and pangenomes of soil and plant-associated prokaryotes.</title>
        <authorList>
            <person name="Whitman W."/>
        </authorList>
    </citation>
    <scope>NUCLEOTIDE SEQUENCE</scope>
    <source>
        <strain evidence="2">USDA 406</strain>
    </source>
</reference>
<feature type="chain" id="PRO_5041090545" evidence="1">
    <location>
        <begin position="22"/>
        <end position="114"/>
    </location>
</feature>
<dbReference type="Proteomes" id="UP000673383">
    <property type="component" value="Unassembled WGS sequence"/>
</dbReference>
<reference evidence="3 5" key="2">
    <citation type="submission" date="2024-07" db="EMBL/GenBank/DDBJ databases">
        <title>Genomic Encyclopedia of Type Strains, Phase V (KMG-V): Genome sequencing to study the core and pangenomes of soil and plant-associated prokaryotes.</title>
        <authorList>
            <person name="Whitman W."/>
        </authorList>
    </citation>
    <scope>NUCLEOTIDE SEQUENCE [LARGE SCALE GENOMIC DNA]</scope>
    <source>
        <strain evidence="3 5">USDA 415</strain>
    </source>
</reference>
<evidence type="ECO:0000256" key="1">
    <source>
        <dbReference type="SAM" id="SignalP"/>
    </source>
</evidence>
<sequence length="114" mass="12298">MKRFSLMIAIIAAMTTTGASAQSANLTGTYQCVQGCHGGLLAYVTQNGAELNMVTEAGVASRAWPDWFSPASRIWIEAFNIGAVYTPDGMTIQFDNGTIWQRFVPPPAPLSRRG</sequence>
<dbReference type="GeneID" id="92950250"/>
<keyword evidence="1" id="KW-0732">Signal</keyword>
<evidence type="ECO:0000313" key="3">
    <source>
        <dbReference type="EMBL" id="MEY9321999.1"/>
    </source>
</evidence>
<dbReference type="AlphaFoldDB" id="A0A4Q4KDW4"/>